<evidence type="ECO:0000256" key="1">
    <source>
        <dbReference type="ARBA" id="ARBA00007613"/>
    </source>
</evidence>
<sequence>MERDADNAPAYRAVYAAHCAAGRSTGRAPHPVTGMSMHLDFCYFPAARRGAAAPCRAPVLRCALALALLLTGCAVGPDYTRPSVTVPASFKEATPGWKVAQPADHQDRGNWWAIYRDTQLDTLMDRLNAANQTVAQFAAAYRQARALTAEARASGFPTLSGSASGSRAGSGSASHGTTTSGVAAGHSRVSNSFSTSLDASWEADLWGGIARAVASQKAGQQAAAAALANARLSAQAALAQNYYLLRTSDAQQKVLDETVAAYQRTLELTQNQYKQGIVPRSDVIQAQTQLQSAQSVALGNGIDRAQYEHAIAVLVGEPASTFSLPPAPLDVTPPAIPVSLPSALLERRPDVASAERKAAAANEQIGVAMAAFFPSLTLSAQEGFSSSVLAQLVRAPSRFWSLGPELAASIFDAGLRSAKLDAARAAYDEQVAVYRQTVLAALQEVEDNLTSLRILAQQIALQQASVDSAQQALDIVLNQYKAGTVAYLSVLTAQASLLSAQQALQSLAGQRMTASVGLIKALGGGWDVARLDTETGSVAAPTAASEVSRN</sequence>
<dbReference type="GO" id="GO:0005886">
    <property type="term" value="C:plasma membrane"/>
    <property type="evidence" value="ECO:0007669"/>
    <property type="project" value="UniProtKB-SubCell"/>
</dbReference>
<keyword evidence="2" id="KW-0472">Membrane</keyword>
<feature type="compositionally biased region" description="Low complexity" evidence="3">
    <location>
        <begin position="160"/>
        <end position="185"/>
    </location>
</feature>
<comment type="similarity">
    <text evidence="1 2">Belongs to the outer membrane factor (OMF) (TC 1.B.17) family.</text>
</comment>
<name>E5AKE6_MYCRK</name>
<keyword evidence="2" id="KW-0564">Palmitate</keyword>
<protein>
    <submittedName>
        <fullName evidence="4">Type I secretion outer membrane protein</fullName>
    </submittedName>
</protein>
<evidence type="ECO:0000313" key="5">
    <source>
        <dbReference type="Proteomes" id="UP000007437"/>
    </source>
</evidence>
<keyword evidence="2" id="KW-1134">Transmembrane beta strand</keyword>
<dbReference type="PANTHER" id="PTHR30203">
    <property type="entry name" value="OUTER MEMBRANE CATION EFFLUX PROTEIN"/>
    <property type="match status" value="1"/>
</dbReference>
<dbReference type="SUPFAM" id="SSF56954">
    <property type="entry name" value="Outer membrane efflux proteins (OEP)"/>
    <property type="match status" value="1"/>
</dbReference>
<dbReference type="Proteomes" id="UP000007437">
    <property type="component" value="Chromosome"/>
</dbReference>
<dbReference type="Pfam" id="PF02321">
    <property type="entry name" value="OEP"/>
    <property type="match status" value="2"/>
</dbReference>
<dbReference type="eggNOG" id="COG1538">
    <property type="taxonomic scope" value="Bacteria"/>
</dbReference>
<keyword evidence="2" id="KW-0812">Transmembrane</keyword>
<gene>
    <name evidence="4" type="ordered locus">RBRH_00769</name>
</gene>
<proteinExistence type="inferred from homology"/>
<dbReference type="NCBIfam" id="TIGR01845">
    <property type="entry name" value="outer_NodT"/>
    <property type="match status" value="1"/>
</dbReference>
<dbReference type="GO" id="GO:0015562">
    <property type="term" value="F:efflux transmembrane transporter activity"/>
    <property type="evidence" value="ECO:0007669"/>
    <property type="project" value="InterPro"/>
</dbReference>
<feature type="region of interest" description="Disordered" evidence="3">
    <location>
        <begin position="158"/>
        <end position="185"/>
    </location>
</feature>
<evidence type="ECO:0000256" key="2">
    <source>
        <dbReference type="RuleBase" id="RU362097"/>
    </source>
</evidence>
<evidence type="ECO:0000313" key="4">
    <source>
        <dbReference type="EMBL" id="CBW73618.1"/>
    </source>
</evidence>
<dbReference type="InterPro" id="IPR003423">
    <property type="entry name" value="OMP_efflux"/>
</dbReference>
<dbReference type="HOGENOM" id="CLU_012817_13_1_4"/>
<dbReference type="InterPro" id="IPR010131">
    <property type="entry name" value="MdtP/NodT-like"/>
</dbReference>
<keyword evidence="2" id="KW-0449">Lipoprotein</keyword>
<comment type="subcellular location">
    <subcellularLocation>
        <location evidence="2">Cell membrane</location>
        <topology evidence="2">Lipid-anchor</topology>
    </subcellularLocation>
</comment>
<dbReference type="AlphaFoldDB" id="E5AKE6"/>
<dbReference type="Gene3D" id="2.20.200.10">
    <property type="entry name" value="Outer membrane efflux proteins (OEP)"/>
    <property type="match status" value="1"/>
</dbReference>
<reference evidence="4 5" key="1">
    <citation type="journal article" date="2011" name="J. Bacteriol.">
        <title>Complete genome sequence of Burkholderia rhizoxinica, an endosymbiont of Rhizopus microsporus.</title>
        <authorList>
            <person name="Lackner G."/>
            <person name="Moebius N."/>
            <person name="Partida-Martinez L."/>
            <person name="Hertweck C."/>
        </authorList>
    </citation>
    <scope>NUCLEOTIDE SEQUENCE [LARGE SCALE GENOMIC DNA]</scope>
    <source>
        <strain evidence="5">DSM 19002 / CIP 109453 / HKI 454</strain>
    </source>
</reference>
<dbReference type="Gene3D" id="1.20.1600.10">
    <property type="entry name" value="Outer membrane efflux proteins (OEP)"/>
    <property type="match status" value="1"/>
</dbReference>
<evidence type="ECO:0000256" key="3">
    <source>
        <dbReference type="SAM" id="MobiDB-lite"/>
    </source>
</evidence>
<dbReference type="PANTHER" id="PTHR30203:SF33">
    <property type="entry name" value="BLR4455 PROTEIN"/>
    <property type="match status" value="1"/>
</dbReference>
<organism evidence="4 5">
    <name type="scientific">Mycetohabitans rhizoxinica (strain DSM 19002 / CIP 109453 / HKI 454)</name>
    <name type="common">Paraburkholderia rhizoxinica</name>
    <dbReference type="NCBI Taxonomy" id="882378"/>
    <lineage>
        <taxon>Bacteria</taxon>
        <taxon>Pseudomonadati</taxon>
        <taxon>Pseudomonadota</taxon>
        <taxon>Betaproteobacteria</taxon>
        <taxon>Burkholderiales</taxon>
        <taxon>Burkholderiaceae</taxon>
        <taxon>Mycetohabitans</taxon>
    </lineage>
</organism>
<dbReference type="STRING" id="882378.RBRH_00769"/>
<dbReference type="KEGG" id="brh:RBRH_00769"/>
<accession>E5AKE6</accession>
<dbReference type="EMBL" id="FR687359">
    <property type="protein sequence ID" value="CBW73618.1"/>
    <property type="molecule type" value="Genomic_DNA"/>
</dbReference>